<protein>
    <submittedName>
        <fullName evidence="5">1-acyl-sn-glycerol-3-phosphate acyltransferase</fullName>
    </submittedName>
</protein>
<dbReference type="AlphaFoldDB" id="A0AAW9R3P0"/>
<keyword evidence="6" id="KW-1185">Reference proteome</keyword>
<dbReference type="SUPFAM" id="SSF69593">
    <property type="entry name" value="Glycerol-3-phosphate (1)-acyltransferase"/>
    <property type="match status" value="1"/>
</dbReference>
<evidence type="ECO:0000256" key="1">
    <source>
        <dbReference type="ARBA" id="ARBA00005189"/>
    </source>
</evidence>
<feature type="domain" description="Phospholipid/glycerol acyltransferase" evidence="4">
    <location>
        <begin position="48"/>
        <end position="160"/>
    </location>
</feature>
<dbReference type="SMART" id="SM00563">
    <property type="entry name" value="PlsC"/>
    <property type="match status" value="1"/>
</dbReference>
<dbReference type="PANTHER" id="PTHR10434">
    <property type="entry name" value="1-ACYL-SN-GLYCEROL-3-PHOSPHATE ACYLTRANSFERASE"/>
    <property type="match status" value="1"/>
</dbReference>
<evidence type="ECO:0000256" key="2">
    <source>
        <dbReference type="ARBA" id="ARBA00022679"/>
    </source>
</evidence>
<dbReference type="Pfam" id="PF01553">
    <property type="entry name" value="Acyltransferase"/>
    <property type="match status" value="1"/>
</dbReference>
<name>A0AAW9R3P0_9GAMM</name>
<sequence length="198" mass="21684">MSTGPVVPALPASAPRQGNALARAFGRTILRLGGWRIEGEFPDLARFVIIVAPHSSAWDAVWGIAGMLAMGVRITFLAKAEAFRGPLGWLLSRIGGVPVDRDKAHGAVEQAAARLRGEGPTWFLLAPEGTRRRVERWKSGFWHIARSAQVPVMLAAFHYPEKTMILGPLVTPGPDADADMARVREWYRPFIGKRRGTV</sequence>
<proteinExistence type="predicted"/>
<dbReference type="Proteomes" id="UP001364472">
    <property type="component" value="Unassembled WGS sequence"/>
</dbReference>
<dbReference type="EMBL" id="JBBDHC010000007">
    <property type="protein sequence ID" value="MEJ1249350.1"/>
    <property type="molecule type" value="Genomic_DNA"/>
</dbReference>
<dbReference type="RefSeq" id="WP_337335066.1">
    <property type="nucleotide sequence ID" value="NZ_JBBDHC010000007.1"/>
</dbReference>
<evidence type="ECO:0000313" key="6">
    <source>
        <dbReference type="Proteomes" id="UP001364472"/>
    </source>
</evidence>
<gene>
    <name evidence="5" type="ORF">WB794_06650</name>
</gene>
<dbReference type="GO" id="GO:0003841">
    <property type="term" value="F:1-acylglycerol-3-phosphate O-acyltransferase activity"/>
    <property type="evidence" value="ECO:0007669"/>
    <property type="project" value="TreeGrafter"/>
</dbReference>
<organism evidence="5 6">
    <name type="scientific">Denitratimonas tolerans</name>
    <dbReference type="NCBI Taxonomy" id="1338420"/>
    <lineage>
        <taxon>Bacteria</taxon>
        <taxon>Pseudomonadati</taxon>
        <taxon>Pseudomonadota</taxon>
        <taxon>Gammaproteobacteria</taxon>
        <taxon>Lysobacterales</taxon>
        <taxon>Lysobacteraceae</taxon>
        <taxon>Denitratimonas</taxon>
    </lineage>
</organism>
<evidence type="ECO:0000313" key="5">
    <source>
        <dbReference type="EMBL" id="MEJ1249350.1"/>
    </source>
</evidence>
<evidence type="ECO:0000259" key="4">
    <source>
        <dbReference type="SMART" id="SM00563"/>
    </source>
</evidence>
<dbReference type="GO" id="GO:0006654">
    <property type="term" value="P:phosphatidic acid biosynthetic process"/>
    <property type="evidence" value="ECO:0007669"/>
    <property type="project" value="TreeGrafter"/>
</dbReference>
<accession>A0AAW9R3P0</accession>
<comment type="pathway">
    <text evidence="1">Lipid metabolism.</text>
</comment>
<comment type="caution">
    <text evidence="5">The sequence shown here is derived from an EMBL/GenBank/DDBJ whole genome shotgun (WGS) entry which is preliminary data.</text>
</comment>
<dbReference type="InterPro" id="IPR002123">
    <property type="entry name" value="Plipid/glycerol_acylTrfase"/>
</dbReference>
<keyword evidence="2" id="KW-0808">Transferase</keyword>
<dbReference type="PANTHER" id="PTHR10434:SF9">
    <property type="entry name" value="PHOSPHOLIPID_GLYCEROL ACYLTRANSFERASE DOMAIN-CONTAINING PROTEIN"/>
    <property type="match status" value="1"/>
</dbReference>
<reference evidence="5 6" key="1">
    <citation type="journal article" date="2016" name="Antonie Van Leeuwenhoek">
        <title>Denitratimonas tolerans gen. nov., sp. nov., a denitrifying bacterium isolated from a bioreactor for tannery wastewater treatment.</title>
        <authorList>
            <person name="Han S.I."/>
            <person name="Kim J.O."/>
            <person name="Lee Y.R."/>
            <person name="Ekpeghere K.I."/>
            <person name="Koh S.C."/>
            <person name="Whang K.S."/>
        </authorList>
    </citation>
    <scope>NUCLEOTIDE SEQUENCE [LARGE SCALE GENOMIC DNA]</scope>
    <source>
        <strain evidence="5 6">KACC 17565</strain>
    </source>
</reference>
<keyword evidence="3 5" id="KW-0012">Acyltransferase</keyword>
<evidence type="ECO:0000256" key="3">
    <source>
        <dbReference type="ARBA" id="ARBA00023315"/>
    </source>
</evidence>